<dbReference type="AlphaFoldDB" id="A0A316VTK2"/>
<dbReference type="RefSeq" id="XP_025368086.1">
    <property type="nucleotide sequence ID" value="XM_025510871.1"/>
</dbReference>
<dbReference type="Proteomes" id="UP000245783">
    <property type="component" value="Unassembled WGS sequence"/>
</dbReference>
<organism evidence="1 2">
    <name type="scientific">Ceraceosorus guamensis</name>
    <dbReference type="NCBI Taxonomy" id="1522189"/>
    <lineage>
        <taxon>Eukaryota</taxon>
        <taxon>Fungi</taxon>
        <taxon>Dikarya</taxon>
        <taxon>Basidiomycota</taxon>
        <taxon>Ustilaginomycotina</taxon>
        <taxon>Exobasidiomycetes</taxon>
        <taxon>Ceraceosorales</taxon>
        <taxon>Ceraceosoraceae</taxon>
        <taxon>Ceraceosorus</taxon>
    </lineage>
</organism>
<keyword evidence="2" id="KW-1185">Reference proteome</keyword>
<proteinExistence type="predicted"/>
<accession>A0A316VTK2</accession>
<sequence>MVGLRCTALISDLPALCSHSLTSHNCIPASSSPHHVPAVTALELLLVANRQTLSRHDGCSSPDALLRQCLSNLNPHIAWAEAVQSTHRDS</sequence>
<evidence type="ECO:0000313" key="2">
    <source>
        <dbReference type="Proteomes" id="UP000245783"/>
    </source>
</evidence>
<dbReference type="InParanoid" id="A0A316VTK2"/>
<reference evidence="1 2" key="1">
    <citation type="journal article" date="2018" name="Mol. Biol. Evol.">
        <title>Broad Genomic Sampling Reveals a Smut Pathogenic Ancestry of the Fungal Clade Ustilaginomycotina.</title>
        <authorList>
            <person name="Kijpornyongpan T."/>
            <person name="Mondo S.J."/>
            <person name="Barry K."/>
            <person name="Sandor L."/>
            <person name="Lee J."/>
            <person name="Lipzen A."/>
            <person name="Pangilinan J."/>
            <person name="LaButti K."/>
            <person name="Hainaut M."/>
            <person name="Henrissat B."/>
            <person name="Grigoriev I.V."/>
            <person name="Spatafora J.W."/>
            <person name="Aime M.C."/>
        </authorList>
    </citation>
    <scope>NUCLEOTIDE SEQUENCE [LARGE SCALE GENOMIC DNA]</scope>
    <source>
        <strain evidence="1 2">MCA 4658</strain>
    </source>
</reference>
<protein>
    <submittedName>
        <fullName evidence="1">Uncharacterized protein</fullName>
    </submittedName>
</protein>
<dbReference type="EMBL" id="KZ819403">
    <property type="protein sequence ID" value="PWN40926.1"/>
    <property type="molecule type" value="Genomic_DNA"/>
</dbReference>
<evidence type="ECO:0000313" key="1">
    <source>
        <dbReference type="EMBL" id="PWN40926.1"/>
    </source>
</evidence>
<dbReference type="GeneID" id="37032741"/>
<name>A0A316VTK2_9BASI</name>
<gene>
    <name evidence="1" type="ORF">IE81DRAFT_199904</name>
</gene>